<dbReference type="Proteomes" id="UP001164459">
    <property type="component" value="Chromosome"/>
</dbReference>
<sequence length="783" mass="81685">MYSHVWPYQGFWRLEDPPSLGARPAHAGTHRTGAALVDGWSGDLDGDGRDELVAAFDSPADDVRVFQADARGELELVHRRTLPGARAVVGIRRGSSRALVVAQDAAYTVLVWTGAALVEIGTTAMPDLEASLSRTGERLFAADLDADGTDELLHAGKFGRQHGMRVVRDAGGQASWRTIGGIDPWAAVQVDADAADEVVVRMLPGYEAWVLGAGDEAPPDLRTAAEAVAPPDIADAWLADRVARTEALAAMGRSADAATAFVDLAAMAGEPQLRHHLLDRAAALWTAVGDDARAEAIDRSLTGPRPLARRAAALSRLGRWSEAHAAATALAGDPQADAAAVAEARRLALRLDPLVRVGVGLDPDLEAWRFVRPAGLRRDPVGERLEVVAAAGPAPLAEVPLAWDGSALAFEAEVETSWLESGACLTIGIDDEHGAEWLAAAVCGTADERSLHRGISCRRGDLGGALLGQQDIASAAAPGRVVVRVAWFADGTAECSADGGTGRWTGIGGPPAGAALRFVVSARSTNQRPALAMGALREIRVHGARLATPTAETPWDVAARHLVDDDPAAAGAVLSDMPATTAREHAIRLVTHARLGDLAALERDIVPAAPVLLDPAARADLALLVRTRPLVAAALVGVGAALLPAMVDVWSGLRAHLGDGEVRRAALAGLHALAAATPTSPEEHAALARLLALRGQLAASEGRTAPAIRDLEAALELADPDADEDEELSEVHAALARLLAPESPAQARMHAQAAVRRSVTPERTRERMLAEPALAGLLADVGP</sequence>
<dbReference type="InterPro" id="IPR028994">
    <property type="entry name" value="Integrin_alpha_N"/>
</dbReference>
<proteinExistence type="predicted"/>
<gene>
    <name evidence="1" type="ORF">O0S08_32400</name>
</gene>
<organism evidence="1 2">
    <name type="scientific">Nannocystis punicea</name>
    <dbReference type="NCBI Taxonomy" id="2995304"/>
    <lineage>
        <taxon>Bacteria</taxon>
        <taxon>Pseudomonadati</taxon>
        <taxon>Myxococcota</taxon>
        <taxon>Polyangia</taxon>
        <taxon>Nannocystales</taxon>
        <taxon>Nannocystaceae</taxon>
        <taxon>Nannocystis</taxon>
    </lineage>
</organism>
<dbReference type="EMBL" id="CP114040">
    <property type="protein sequence ID" value="WAS90915.1"/>
    <property type="molecule type" value="Genomic_DNA"/>
</dbReference>
<dbReference type="RefSeq" id="WP_269033242.1">
    <property type="nucleotide sequence ID" value="NZ_CP114040.1"/>
</dbReference>
<dbReference type="SUPFAM" id="SSF69318">
    <property type="entry name" value="Integrin alpha N-terminal domain"/>
    <property type="match status" value="1"/>
</dbReference>
<evidence type="ECO:0008006" key="3">
    <source>
        <dbReference type="Google" id="ProtNLM"/>
    </source>
</evidence>
<reference evidence="1" key="1">
    <citation type="submission" date="2022-11" db="EMBL/GenBank/DDBJ databases">
        <title>Minimal conservation of predation-associated metabolite biosynthetic gene clusters underscores biosynthetic potential of Myxococcota including descriptions for ten novel species: Archangium lansinium sp. nov., Myxococcus landrumus sp. nov., Nannocystis bai.</title>
        <authorList>
            <person name="Ahearne A."/>
            <person name="Stevens C."/>
            <person name="Dowd S."/>
        </authorList>
    </citation>
    <scope>NUCLEOTIDE SEQUENCE</scope>
    <source>
        <strain evidence="1">Fl3</strain>
    </source>
</reference>
<protein>
    <recommendedName>
        <fullName evidence="3">Repeat domain-containing protein</fullName>
    </recommendedName>
</protein>
<name>A0ABY7GVB5_9BACT</name>
<evidence type="ECO:0000313" key="2">
    <source>
        <dbReference type="Proteomes" id="UP001164459"/>
    </source>
</evidence>
<evidence type="ECO:0000313" key="1">
    <source>
        <dbReference type="EMBL" id="WAS90915.1"/>
    </source>
</evidence>
<accession>A0ABY7GVB5</accession>
<keyword evidence="2" id="KW-1185">Reference proteome</keyword>